<reference evidence="4" key="3">
    <citation type="submission" date="2023-06" db="EMBL/GenBank/DDBJ databases">
        <authorList>
            <person name="Sun Q."/>
            <person name="Zhou Y."/>
        </authorList>
    </citation>
    <scope>NUCLEOTIDE SEQUENCE</scope>
    <source>
        <strain evidence="4">CGMCC 1.10859</strain>
    </source>
</reference>
<organism evidence="4 7">
    <name type="scientific">Allgaiera indica</name>
    <dbReference type="NCBI Taxonomy" id="765699"/>
    <lineage>
        <taxon>Bacteria</taxon>
        <taxon>Pseudomonadati</taxon>
        <taxon>Pseudomonadota</taxon>
        <taxon>Alphaproteobacteria</taxon>
        <taxon>Rhodobacterales</taxon>
        <taxon>Paracoccaceae</taxon>
        <taxon>Allgaiera</taxon>
    </lineage>
</organism>
<dbReference type="SMART" id="SM00062">
    <property type="entry name" value="PBPb"/>
    <property type="match status" value="1"/>
</dbReference>
<dbReference type="AlphaFoldDB" id="A0AAN4ZZB4"/>
<evidence type="ECO:0000313" key="6">
    <source>
        <dbReference type="Proteomes" id="UP000199541"/>
    </source>
</evidence>
<feature type="signal peptide" evidence="2">
    <location>
        <begin position="1"/>
        <end position="22"/>
    </location>
</feature>
<keyword evidence="1 2" id="KW-0732">Signal</keyword>
<keyword evidence="6" id="KW-1185">Reference proteome</keyword>
<protein>
    <submittedName>
        <fullName evidence="4 5">Amino acid ABC transporter</fullName>
    </submittedName>
</protein>
<dbReference type="EMBL" id="FNOB01000006">
    <property type="protein sequence ID" value="SDW73582.1"/>
    <property type="molecule type" value="Genomic_DNA"/>
</dbReference>
<feature type="chain" id="PRO_5042947462" evidence="2">
    <location>
        <begin position="23"/>
        <end position="258"/>
    </location>
</feature>
<evidence type="ECO:0000256" key="1">
    <source>
        <dbReference type="ARBA" id="ARBA00022729"/>
    </source>
</evidence>
<dbReference type="Pfam" id="PF00497">
    <property type="entry name" value="SBP_bac_3"/>
    <property type="match status" value="1"/>
</dbReference>
<sequence>MKLKTLIIAGVAALGLVGTAQAKVIKVGVASEPYPPFSTMDASGHWQGWEIDLMHAICKDQKLDCKITTVAWDGIIPALTSGQIDVIMSSMSITKKREKVIAFSNKYYETPAAVAAPKGAKFKATPASMKGLTIGVEVGSTNQAYAKKFFSKTATLKTYQTQDQANQDLAAGRIDATIADEMALDGFLKTKQGKACCELVGALPYDSETLGSGIGAGFRKSDTALREKFNKGIADVRANGEYQKITKKYFTFDIYGGK</sequence>
<reference evidence="4" key="1">
    <citation type="journal article" date="2014" name="Int. J. Syst. Evol. Microbiol.">
        <title>Complete genome sequence of Corynebacterium casei LMG S-19264T (=DSM 44701T), isolated from a smear-ripened cheese.</title>
        <authorList>
            <consortium name="US DOE Joint Genome Institute (JGI-PGF)"/>
            <person name="Walter F."/>
            <person name="Albersmeier A."/>
            <person name="Kalinowski J."/>
            <person name="Ruckert C."/>
        </authorList>
    </citation>
    <scope>NUCLEOTIDE SEQUENCE</scope>
    <source>
        <strain evidence="4">CGMCC 1.10859</strain>
    </source>
</reference>
<name>A0AAN4ZZB4_9RHOB</name>
<reference evidence="5 6" key="2">
    <citation type="submission" date="2016-10" db="EMBL/GenBank/DDBJ databases">
        <authorList>
            <person name="Varghese N."/>
            <person name="Submissions S."/>
        </authorList>
    </citation>
    <scope>NUCLEOTIDE SEQUENCE [LARGE SCALE GENOMIC DNA]</scope>
    <source>
        <strain evidence="5 6">DSM 24802</strain>
    </source>
</reference>
<gene>
    <name evidence="4" type="ORF">GCM10008024_14240</name>
    <name evidence="5" type="ORF">SAMN05444006_106115</name>
</gene>
<dbReference type="PANTHER" id="PTHR35936">
    <property type="entry name" value="MEMBRANE-BOUND LYTIC MUREIN TRANSGLYCOSYLASE F"/>
    <property type="match status" value="1"/>
</dbReference>
<dbReference type="Proteomes" id="UP000634647">
    <property type="component" value="Unassembled WGS sequence"/>
</dbReference>
<evidence type="ECO:0000256" key="2">
    <source>
        <dbReference type="SAM" id="SignalP"/>
    </source>
</evidence>
<dbReference type="EMBL" id="BNAB01000005">
    <property type="protein sequence ID" value="GHE00872.1"/>
    <property type="molecule type" value="Genomic_DNA"/>
</dbReference>
<dbReference type="PANTHER" id="PTHR35936:SF17">
    <property type="entry name" value="ARGININE-BINDING EXTRACELLULAR PROTEIN ARTP"/>
    <property type="match status" value="1"/>
</dbReference>
<dbReference type="Gene3D" id="3.40.190.10">
    <property type="entry name" value="Periplasmic binding protein-like II"/>
    <property type="match status" value="2"/>
</dbReference>
<dbReference type="InterPro" id="IPR001638">
    <property type="entry name" value="Solute-binding_3/MltF_N"/>
</dbReference>
<evidence type="ECO:0000259" key="3">
    <source>
        <dbReference type="SMART" id="SM00062"/>
    </source>
</evidence>
<accession>A0AAN4ZZB4</accession>
<comment type="caution">
    <text evidence="4">The sequence shown here is derived from an EMBL/GenBank/DDBJ whole genome shotgun (WGS) entry which is preliminary data.</text>
</comment>
<evidence type="ECO:0000313" key="7">
    <source>
        <dbReference type="Proteomes" id="UP000634647"/>
    </source>
</evidence>
<evidence type="ECO:0000313" key="4">
    <source>
        <dbReference type="EMBL" id="GHE00872.1"/>
    </source>
</evidence>
<feature type="domain" description="Solute-binding protein family 3/N-terminal" evidence="3">
    <location>
        <begin position="24"/>
        <end position="253"/>
    </location>
</feature>
<evidence type="ECO:0000313" key="5">
    <source>
        <dbReference type="EMBL" id="SDW73582.1"/>
    </source>
</evidence>
<dbReference type="SUPFAM" id="SSF53850">
    <property type="entry name" value="Periplasmic binding protein-like II"/>
    <property type="match status" value="1"/>
</dbReference>
<dbReference type="Proteomes" id="UP000199541">
    <property type="component" value="Unassembled WGS sequence"/>
</dbReference>
<dbReference type="RefSeq" id="WP_035843845.1">
    <property type="nucleotide sequence ID" value="NZ_BNAB01000005.1"/>
</dbReference>
<proteinExistence type="predicted"/>